<dbReference type="Gene3D" id="3.30.420.40">
    <property type="match status" value="1"/>
</dbReference>
<reference evidence="2" key="1">
    <citation type="submission" date="2024-05" db="EMBL/GenBank/DDBJ databases">
        <authorList>
            <person name="Kim S."/>
            <person name="Heo J."/>
            <person name="Choi H."/>
            <person name="Choi Y."/>
            <person name="Kwon S.-W."/>
            <person name="Kim Y."/>
        </authorList>
    </citation>
    <scope>NUCLEOTIDE SEQUENCE</scope>
    <source>
        <strain evidence="2">KACC 23698</strain>
    </source>
</reference>
<gene>
    <name evidence="2" type="ORF">ABEG18_11810</name>
</gene>
<dbReference type="PANTHER" id="PTHR18964:SF149">
    <property type="entry name" value="BIFUNCTIONAL UDP-N-ACETYLGLUCOSAMINE 2-EPIMERASE_N-ACETYLMANNOSAMINE KINASE"/>
    <property type="match status" value="1"/>
</dbReference>
<evidence type="ECO:0000256" key="1">
    <source>
        <dbReference type="ARBA" id="ARBA00006479"/>
    </source>
</evidence>
<comment type="similarity">
    <text evidence="1">Belongs to the ROK (NagC/XylR) family.</text>
</comment>
<dbReference type="CDD" id="cd23763">
    <property type="entry name" value="ASKHA_ATPase_ROK"/>
    <property type="match status" value="1"/>
</dbReference>
<dbReference type="AlphaFoldDB" id="A0AAU7JML1"/>
<evidence type="ECO:0000313" key="2">
    <source>
        <dbReference type="EMBL" id="XBO41405.1"/>
    </source>
</evidence>
<protein>
    <submittedName>
        <fullName evidence="2">ROK family protein</fullName>
    </submittedName>
</protein>
<dbReference type="PANTHER" id="PTHR18964">
    <property type="entry name" value="ROK (REPRESSOR, ORF, KINASE) FAMILY"/>
    <property type="match status" value="1"/>
</dbReference>
<dbReference type="InterPro" id="IPR000600">
    <property type="entry name" value="ROK"/>
</dbReference>
<dbReference type="InterPro" id="IPR043129">
    <property type="entry name" value="ATPase_NBD"/>
</dbReference>
<accession>A0AAU7JML1</accession>
<proteinExistence type="inferred from homology"/>
<name>A0AAU7JML1_9HYPH</name>
<sequence length="353" mass="38135">MPEDARNGPHGADDLPAVVIDSYNLELRGKEGFLGDRASKRAFAEILEDWRERFRQYEDDPLGDKPSEEIGKKKLEDVLLNGDPDGAGLVHGAIEDFAQELAAVTRRFLRAKGWQDTQRIVVGGGFRQGRIGELVIGRTNGLLKGSGHEVKLTPIRHHPDHAGIIGSVQLVAPWTLSGYQAIIGVDIGGSNIRAGVVELNLKSAPDFAKAKVVETQLWRHADESPKRDQAVARLVAMLEDLIGRAGKAKLRLAPFIGVGCPGVIDPDGSIDRGGQNLPGGNWESGRFNLPAEIARAIPQVGGHQTVVVMHNDAVVQGLSQVPFMQDVERWGVLTIGTGLGNARFSNRKSSKDS</sequence>
<organism evidence="2">
    <name type="scientific">Alsobacter sp. KACC 23698</name>
    <dbReference type="NCBI Taxonomy" id="3149229"/>
    <lineage>
        <taxon>Bacteria</taxon>
        <taxon>Pseudomonadati</taxon>
        <taxon>Pseudomonadota</taxon>
        <taxon>Alphaproteobacteria</taxon>
        <taxon>Hyphomicrobiales</taxon>
        <taxon>Alsobacteraceae</taxon>
        <taxon>Alsobacter</taxon>
    </lineage>
</organism>
<dbReference type="RefSeq" id="WP_406858259.1">
    <property type="nucleotide sequence ID" value="NZ_CP157484.1"/>
</dbReference>
<dbReference type="EMBL" id="CP157484">
    <property type="protein sequence ID" value="XBO41405.1"/>
    <property type="molecule type" value="Genomic_DNA"/>
</dbReference>
<dbReference type="SUPFAM" id="SSF53067">
    <property type="entry name" value="Actin-like ATPase domain"/>
    <property type="match status" value="1"/>
</dbReference>